<gene>
    <name evidence="4" type="ORF">ACFSQW_13820</name>
</gene>
<dbReference type="EC" id="2.3.1.-" evidence="4"/>
<accession>A0ABW5L2L8</accession>
<keyword evidence="2 4" id="KW-0012">Acyltransferase</keyword>
<dbReference type="PANTHER" id="PTHR43800:SF1">
    <property type="entry name" value="PEPTIDYL-LYSINE N-ACETYLTRANSFERASE YJAB"/>
    <property type="match status" value="1"/>
</dbReference>
<dbReference type="EMBL" id="JBHULD010000014">
    <property type="protein sequence ID" value="MFD2555479.1"/>
    <property type="molecule type" value="Genomic_DNA"/>
</dbReference>
<name>A0ABW5L2L8_9SPHI</name>
<evidence type="ECO:0000313" key="4">
    <source>
        <dbReference type="EMBL" id="MFD2555479.1"/>
    </source>
</evidence>
<dbReference type="Gene3D" id="3.40.630.30">
    <property type="match status" value="1"/>
</dbReference>
<dbReference type="Pfam" id="PF13673">
    <property type="entry name" value="Acetyltransf_10"/>
    <property type="match status" value="1"/>
</dbReference>
<dbReference type="PANTHER" id="PTHR43800">
    <property type="entry name" value="PEPTIDYL-LYSINE N-ACETYLTRANSFERASE YJAB"/>
    <property type="match status" value="1"/>
</dbReference>
<comment type="caution">
    <text evidence="4">The sequence shown here is derived from an EMBL/GenBank/DDBJ whole genome shotgun (WGS) entry which is preliminary data.</text>
</comment>
<evidence type="ECO:0000313" key="5">
    <source>
        <dbReference type="Proteomes" id="UP001597440"/>
    </source>
</evidence>
<protein>
    <submittedName>
        <fullName evidence="4">GNAT family N-acetyltransferase</fullName>
        <ecNumber evidence="4">2.3.1.-</ecNumber>
    </submittedName>
</protein>
<dbReference type="PROSITE" id="PS51186">
    <property type="entry name" value="GNAT"/>
    <property type="match status" value="1"/>
</dbReference>
<dbReference type="InterPro" id="IPR016181">
    <property type="entry name" value="Acyl_CoA_acyltransferase"/>
</dbReference>
<feature type="domain" description="N-acetyltransferase" evidence="3">
    <location>
        <begin position="1"/>
        <end position="140"/>
    </location>
</feature>
<proteinExistence type="predicted"/>
<dbReference type="SUPFAM" id="SSF55729">
    <property type="entry name" value="Acyl-CoA N-acyltransferases (Nat)"/>
    <property type="match status" value="1"/>
</dbReference>
<keyword evidence="1 4" id="KW-0808">Transferase</keyword>
<evidence type="ECO:0000256" key="2">
    <source>
        <dbReference type="ARBA" id="ARBA00023315"/>
    </source>
</evidence>
<dbReference type="RefSeq" id="WP_210353803.1">
    <property type="nucleotide sequence ID" value="NZ_JAEQMU010000001.1"/>
</dbReference>
<keyword evidence="5" id="KW-1185">Reference proteome</keyword>
<dbReference type="Proteomes" id="UP001597440">
    <property type="component" value="Unassembled WGS sequence"/>
</dbReference>
<dbReference type="CDD" id="cd04301">
    <property type="entry name" value="NAT_SF"/>
    <property type="match status" value="1"/>
</dbReference>
<evidence type="ECO:0000259" key="3">
    <source>
        <dbReference type="PROSITE" id="PS51186"/>
    </source>
</evidence>
<organism evidence="4 5">
    <name type="scientific">Sphingobacterium tabacisoli</name>
    <dbReference type="NCBI Taxonomy" id="2044855"/>
    <lineage>
        <taxon>Bacteria</taxon>
        <taxon>Pseudomonadati</taxon>
        <taxon>Bacteroidota</taxon>
        <taxon>Sphingobacteriia</taxon>
        <taxon>Sphingobacteriales</taxon>
        <taxon>Sphingobacteriaceae</taxon>
        <taxon>Sphingobacterium</taxon>
    </lineage>
</organism>
<dbReference type="InterPro" id="IPR000182">
    <property type="entry name" value="GNAT_dom"/>
</dbReference>
<reference evidence="5" key="1">
    <citation type="journal article" date="2019" name="Int. J. Syst. Evol. Microbiol.">
        <title>The Global Catalogue of Microorganisms (GCM) 10K type strain sequencing project: providing services to taxonomists for standard genome sequencing and annotation.</title>
        <authorList>
            <consortium name="The Broad Institute Genomics Platform"/>
            <consortium name="The Broad Institute Genome Sequencing Center for Infectious Disease"/>
            <person name="Wu L."/>
            <person name="Ma J."/>
        </authorList>
    </citation>
    <scope>NUCLEOTIDE SEQUENCE [LARGE SCALE GENOMIC DNA]</scope>
    <source>
        <strain evidence="5">KCTC 52298</strain>
    </source>
</reference>
<evidence type="ECO:0000256" key="1">
    <source>
        <dbReference type="ARBA" id="ARBA00022679"/>
    </source>
</evidence>
<dbReference type="GO" id="GO:0016746">
    <property type="term" value="F:acyltransferase activity"/>
    <property type="evidence" value="ECO:0007669"/>
    <property type="project" value="UniProtKB-KW"/>
</dbReference>
<sequence>MIRKIEKADYPRMKEIWTSAVEHTHDFLKREDFEYYQAQLPFYFEQVTLWGFEEEGVLVGFIGTAGDSLEMLFIHNDCRGKGVGRKLVTYGIANLQVSKVDVNEQNAQAVGFYKHMGFRTTGRSECDGQGKAYPILHMSL</sequence>